<dbReference type="PANTHER" id="PTHR12350">
    <property type="entry name" value="HISTONE-LYSINE N-METHYLTRANSFERASE-RELATED"/>
    <property type="match status" value="1"/>
</dbReference>
<dbReference type="Gene3D" id="2.170.270.10">
    <property type="entry name" value="SET domain"/>
    <property type="match status" value="1"/>
</dbReference>
<dbReference type="PROSITE" id="PS50868">
    <property type="entry name" value="POST_SET"/>
    <property type="match status" value="1"/>
</dbReference>
<proteinExistence type="predicted"/>
<name>A0A0G0WHC3_9BACT</name>
<evidence type="ECO:0000259" key="3">
    <source>
        <dbReference type="PROSITE" id="PS50280"/>
    </source>
</evidence>
<evidence type="ECO:0000256" key="2">
    <source>
        <dbReference type="ARBA" id="ARBA00022691"/>
    </source>
</evidence>
<feature type="domain" description="Post-SET" evidence="4">
    <location>
        <begin position="132"/>
        <end position="148"/>
    </location>
</feature>
<dbReference type="PROSITE" id="PS50280">
    <property type="entry name" value="SET"/>
    <property type="match status" value="1"/>
</dbReference>
<feature type="domain" description="SET" evidence="3">
    <location>
        <begin position="8"/>
        <end position="124"/>
    </location>
</feature>
<gene>
    <name evidence="5" type="ORF">UU67_C0073G0008</name>
</gene>
<evidence type="ECO:0008006" key="7">
    <source>
        <dbReference type="Google" id="ProtNLM"/>
    </source>
</evidence>
<protein>
    <recommendedName>
        <fullName evidence="7">Nuclear protein SET</fullName>
    </recommendedName>
</protein>
<evidence type="ECO:0000313" key="6">
    <source>
        <dbReference type="Proteomes" id="UP000034753"/>
    </source>
</evidence>
<dbReference type="SUPFAM" id="SSF82199">
    <property type="entry name" value="SET domain"/>
    <property type="match status" value="1"/>
</dbReference>
<dbReference type="Proteomes" id="UP000034753">
    <property type="component" value="Unassembled WGS sequence"/>
</dbReference>
<dbReference type="InterPro" id="IPR001214">
    <property type="entry name" value="SET_dom"/>
</dbReference>
<dbReference type="InterPro" id="IPR046341">
    <property type="entry name" value="SET_dom_sf"/>
</dbReference>
<keyword evidence="1" id="KW-0808">Transferase</keyword>
<dbReference type="PANTHER" id="PTHR12350:SF19">
    <property type="entry name" value="SET DOMAIN-CONTAINING PROTEIN"/>
    <property type="match status" value="1"/>
</dbReference>
<reference evidence="5 6" key="1">
    <citation type="journal article" date="2015" name="Nature">
        <title>rRNA introns, odd ribosomes, and small enigmatic genomes across a large radiation of phyla.</title>
        <authorList>
            <person name="Brown C.T."/>
            <person name="Hug L.A."/>
            <person name="Thomas B.C."/>
            <person name="Sharon I."/>
            <person name="Castelle C.J."/>
            <person name="Singh A."/>
            <person name="Wilkins M.J."/>
            <person name="Williams K.H."/>
            <person name="Banfield J.F."/>
        </authorList>
    </citation>
    <scope>NUCLEOTIDE SEQUENCE [LARGE SCALE GENOMIC DNA]</scope>
</reference>
<evidence type="ECO:0000313" key="5">
    <source>
        <dbReference type="EMBL" id="KKS11437.1"/>
    </source>
</evidence>
<accession>A0A0G0WHC3</accession>
<organism evidence="5 6">
    <name type="scientific">Candidatus Daviesbacteria bacterium GW2011_GWB1_41_5</name>
    <dbReference type="NCBI Taxonomy" id="1618429"/>
    <lineage>
        <taxon>Bacteria</taxon>
        <taxon>Candidatus Daviesiibacteriota</taxon>
    </lineage>
</organism>
<sequence length="177" mass="20051">MKGQKKTSDIILLETDSVIVEKSTFLEGQFGVIAKRHLEKSEVVFSVKGPIISQPTKYSFSVDLDKHIDPLREDGKFDFGHYLNHSCDPNTIISVINDKEKLPFIEVAARRSIKAGEELTFDYSSLEYETVVKVDCKCATALCRGTMHGFKDLPKNMVKKYKKEGMIPAHLLKIKQK</sequence>
<evidence type="ECO:0000259" key="4">
    <source>
        <dbReference type="PROSITE" id="PS50868"/>
    </source>
</evidence>
<keyword evidence="2" id="KW-0949">S-adenosyl-L-methionine</keyword>
<dbReference type="AlphaFoldDB" id="A0A0G0WHC3"/>
<comment type="caution">
    <text evidence="5">The sequence shown here is derived from an EMBL/GenBank/DDBJ whole genome shotgun (WGS) entry which is preliminary data.</text>
</comment>
<dbReference type="InterPro" id="IPR053201">
    <property type="entry name" value="Flavunoidine_N-MTase"/>
</dbReference>
<dbReference type="SMART" id="SM00317">
    <property type="entry name" value="SET"/>
    <property type="match status" value="1"/>
</dbReference>
<dbReference type="InterPro" id="IPR003616">
    <property type="entry name" value="Post-SET_dom"/>
</dbReference>
<evidence type="ECO:0000256" key="1">
    <source>
        <dbReference type="ARBA" id="ARBA00022679"/>
    </source>
</evidence>
<dbReference type="EMBL" id="LCBN01000073">
    <property type="protein sequence ID" value="KKS11437.1"/>
    <property type="molecule type" value="Genomic_DNA"/>
</dbReference>
<dbReference type="GO" id="GO:0016740">
    <property type="term" value="F:transferase activity"/>
    <property type="evidence" value="ECO:0007669"/>
    <property type="project" value="UniProtKB-KW"/>
</dbReference>
<dbReference type="Pfam" id="PF00856">
    <property type="entry name" value="SET"/>
    <property type="match status" value="1"/>
</dbReference>